<dbReference type="PANTHER" id="PTHR22780">
    <property type="entry name" value="ADAPTIN, ALPHA/GAMMA/EPSILON"/>
    <property type="match status" value="1"/>
</dbReference>
<reference evidence="12" key="1">
    <citation type="submission" date="2025-08" db="UniProtKB">
        <authorList>
            <consortium name="Ensembl"/>
        </authorList>
    </citation>
    <scope>IDENTIFICATION</scope>
</reference>
<dbReference type="InterPro" id="IPR017107">
    <property type="entry name" value="AP1_complex_gsu"/>
</dbReference>
<dbReference type="GO" id="GO:0016192">
    <property type="term" value="P:vesicle-mediated transport"/>
    <property type="evidence" value="ECO:0007669"/>
    <property type="project" value="InterPro"/>
</dbReference>
<dbReference type="GeneTree" id="ENSGT00950000182838"/>
<evidence type="ECO:0000256" key="4">
    <source>
        <dbReference type="ARBA" id="ARBA00006613"/>
    </source>
</evidence>
<keyword evidence="13" id="KW-1185">Reference proteome</keyword>
<dbReference type="Gene3D" id="1.25.10.10">
    <property type="entry name" value="Leucine-rich Repeat Variant"/>
    <property type="match status" value="1"/>
</dbReference>
<dbReference type="PIRSF" id="PIRSF037094">
    <property type="entry name" value="AP1_complex_gamma"/>
    <property type="match status" value="1"/>
</dbReference>
<evidence type="ECO:0000256" key="6">
    <source>
        <dbReference type="ARBA" id="ARBA00022927"/>
    </source>
</evidence>
<dbReference type="Ensembl" id="ENSMAMT00000060234.1">
    <property type="protein sequence ID" value="ENSMAMP00000037983.1"/>
    <property type="gene ID" value="ENSMAMG00000014168.2"/>
</dbReference>
<accession>A0A7N8WNH7</accession>
<evidence type="ECO:0000256" key="10">
    <source>
        <dbReference type="SAM" id="MobiDB-lite"/>
    </source>
</evidence>
<keyword evidence="7" id="KW-0333">Golgi apparatus</keyword>
<evidence type="ECO:0000313" key="12">
    <source>
        <dbReference type="Ensembl" id="ENSMAMP00000037983.1"/>
    </source>
</evidence>
<comment type="similarity">
    <text evidence="4">Belongs to the adaptor complexes large subunit family.</text>
</comment>
<dbReference type="Proteomes" id="UP000261640">
    <property type="component" value="Unplaced"/>
</dbReference>
<feature type="compositionally biased region" description="Basic and acidic residues" evidence="10">
    <location>
        <begin position="589"/>
        <end position="599"/>
    </location>
</feature>
<dbReference type="FunFam" id="1.25.10.10:FF:000030">
    <property type="entry name" value="AP-1 complex subunit gamma"/>
    <property type="match status" value="1"/>
</dbReference>
<organism evidence="12 13">
    <name type="scientific">Mastacembelus armatus</name>
    <name type="common">zig-zag eel</name>
    <dbReference type="NCBI Taxonomy" id="205130"/>
    <lineage>
        <taxon>Eukaryota</taxon>
        <taxon>Metazoa</taxon>
        <taxon>Chordata</taxon>
        <taxon>Craniata</taxon>
        <taxon>Vertebrata</taxon>
        <taxon>Euteleostomi</taxon>
        <taxon>Actinopterygii</taxon>
        <taxon>Neopterygii</taxon>
        <taxon>Teleostei</taxon>
        <taxon>Neoteleostei</taxon>
        <taxon>Acanthomorphata</taxon>
        <taxon>Anabantaria</taxon>
        <taxon>Synbranchiformes</taxon>
        <taxon>Mastacembelidae</taxon>
        <taxon>Mastacembelus</taxon>
    </lineage>
</organism>
<dbReference type="AlphaFoldDB" id="A0A7N8WNH7"/>
<evidence type="ECO:0000256" key="3">
    <source>
        <dbReference type="ARBA" id="ARBA00004555"/>
    </source>
</evidence>
<evidence type="ECO:0000256" key="5">
    <source>
        <dbReference type="ARBA" id="ARBA00022448"/>
    </source>
</evidence>
<dbReference type="InterPro" id="IPR050840">
    <property type="entry name" value="Adaptor_Complx_Large_Subunit"/>
</dbReference>
<dbReference type="InterPro" id="IPR011989">
    <property type="entry name" value="ARM-like"/>
</dbReference>
<keyword evidence="6" id="KW-0653">Protein transport</keyword>
<evidence type="ECO:0000256" key="1">
    <source>
        <dbReference type="ARBA" id="ARBA00004156"/>
    </source>
</evidence>
<dbReference type="Pfam" id="PF01602">
    <property type="entry name" value="Adaptin_N"/>
    <property type="match status" value="1"/>
</dbReference>
<dbReference type="GO" id="GO:0006886">
    <property type="term" value="P:intracellular protein transport"/>
    <property type="evidence" value="ECO:0007669"/>
    <property type="project" value="InterPro"/>
</dbReference>
<evidence type="ECO:0000256" key="9">
    <source>
        <dbReference type="ARBA" id="ARBA00023329"/>
    </source>
</evidence>
<keyword evidence="5" id="KW-0813">Transport</keyword>
<comment type="subcellular location">
    <subcellularLocation>
        <location evidence="1">Cytoplasmic vesicle membrane</location>
    </subcellularLocation>
    <subcellularLocation>
        <location evidence="2">Endomembrane system</location>
        <topology evidence="2">Peripheral membrane protein</topology>
    </subcellularLocation>
    <subcellularLocation>
        <location evidence="3">Golgi apparatus</location>
    </subcellularLocation>
</comment>
<dbReference type="InterPro" id="IPR016024">
    <property type="entry name" value="ARM-type_fold"/>
</dbReference>
<reference evidence="12" key="2">
    <citation type="submission" date="2025-09" db="UniProtKB">
        <authorList>
            <consortium name="Ensembl"/>
        </authorList>
    </citation>
    <scope>IDENTIFICATION</scope>
</reference>
<evidence type="ECO:0000256" key="7">
    <source>
        <dbReference type="ARBA" id="ARBA00023034"/>
    </source>
</evidence>
<proteinExistence type="inferred from homology"/>
<name>A0A7N8WNH7_9TELE</name>
<dbReference type="SUPFAM" id="SSF48371">
    <property type="entry name" value="ARM repeat"/>
    <property type="match status" value="1"/>
</dbReference>
<sequence length="625" mass="69306">MSLSVPLHEMIRAIRSARTQCEERGVIQRECAAIRAQFRQADNGGRSHNLAKLLYVHMLGYPAHFGQVRGFGSFLSCVCLEDEKPSVYLELLFLCVCVSDLSHSNQYVQSLALCTLACMGSAEMCRDLASEIDRLLRASNSFIKKKAALCAVHIVRKVQDLGELFAPAARSLLTEKNHGVLHGAVVLITELCERNPETLKQFSCVYFQTVPDLVQIMKGLVISSYSPDHDVAGVSDPFLQVRILRLLRILGRNDEAASDAMNDLLAQVATNTDSTKTVGNAVLYETVLTVLDINSESGLRVLAVNILGRFLLNNDRNIRYIAMTSLQKIVGTDHNAVQRHRGTIVDCLKDQDASVKRRALELSLALVSASNIRSMMKELLLFLSSCPPELRSQAASGIFNAAERYAPSQRWHIDTILHVLTTAGGDVRDETVPNLIQLITNTSELHCYTVHKLYRALLTDISQQSLVQVACWCIGEYGELLLRGECQEAEPVQVSEDDILDALETVLQSHMSSPATRAYALTATMKLSTRITDNVDRIRSIVSIYGSCIDVELQQRAVEYNALFKKYDHMRAAVLERMPVMEKNSPGHTNKESAGEAVKEIQPVNIKQALPQQPANQVNNEDLTS</sequence>
<feature type="domain" description="Clathrin/coatomer adaptor adaptin-like N-terminal" evidence="11">
    <location>
        <begin position="98"/>
        <end position="567"/>
    </location>
</feature>
<keyword evidence="8" id="KW-0472">Membrane</keyword>
<evidence type="ECO:0000256" key="8">
    <source>
        <dbReference type="ARBA" id="ARBA00023136"/>
    </source>
</evidence>
<feature type="region of interest" description="Disordered" evidence="10">
    <location>
        <begin position="581"/>
        <end position="625"/>
    </location>
</feature>
<evidence type="ECO:0000313" key="13">
    <source>
        <dbReference type="Proteomes" id="UP000261640"/>
    </source>
</evidence>
<keyword evidence="9" id="KW-0968">Cytoplasmic vesicle</keyword>
<dbReference type="GO" id="GO:0030121">
    <property type="term" value="C:AP-1 adaptor complex"/>
    <property type="evidence" value="ECO:0007669"/>
    <property type="project" value="InterPro"/>
</dbReference>
<evidence type="ECO:0000259" key="11">
    <source>
        <dbReference type="Pfam" id="PF01602"/>
    </source>
</evidence>
<dbReference type="InterPro" id="IPR002553">
    <property type="entry name" value="Clathrin/coatomer_adapt-like_N"/>
</dbReference>
<protein>
    <submittedName>
        <fullName evidence="12">Adaptor related protein complex 1 subunit gamma 2</fullName>
    </submittedName>
</protein>
<evidence type="ECO:0000256" key="2">
    <source>
        <dbReference type="ARBA" id="ARBA00004184"/>
    </source>
</evidence>
<feature type="compositionally biased region" description="Polar residues" evidence="10">
    <location>
        <begin position="610"/>
        <end position="625"/>
    </location>
</feature>